<dbReference type="SUPFAM" id="SSF52980">
    <property type="entry name" value="Restriction endonuclease-like"/>
    <property type="match status" value="1"/>
</dbReference>
<comment type="miscellaneous">
    <text evidence="15">In the RecBCD complex, RecB has a slow 3'-5' helicase, an exonuclease activity and loads RecA onto ssDNA, RecD has a fast 5'-3' helicase activity, while RecC stimulates the ATPase and processivity of the RecB helicase and contributes to recognition of the Chi site.</text>
</comment>
<evidence type="ECO:0000256" key="15">
    <source>
        <dbReference type="HAMAP-Rule" id="MF_01485"/>
    </source>
</evidence>
<dbReference type="AlphaFoldDB" id="A0AA40PR73"/>
<feature type="binding site" evidence="15">
    <location>
        <position position="937"/>
    </location>
    <ligand>
        <name>Mg(2+)</name>
        <dbReference type="ChEBI" id="CHEBI:18420"/>
    </ligand>
</feature>
<dbReference type="GO" id="GO:0005829">
    <property type="term" value="C:cytosol"/>
    <property type="evidence" value="ECO:0007669"/>
    <property type="project" value="TreeGrafter"/>
</dbReference>
<evidence type="ECO:0000256" key="4">
    <source>
        <dbReference type="ARBA" id="ARBA00022763"/>
    </source>
</evidence>
<feature type="binding site" evidence="15">
    <location>
        <position position="950"/>
    </location>
    <ligand>
        <name>Mg(2+)</name>
        <dbReference type="ChEBI" id="CHEBI:18420"/>
    </ligand>
</feature>
<feature type="binding site" evidence="16">
    <location>
        <begin position="21"/>
        <end position="28"/>
    </location>
    <ligand>
        <name>ATP</name>
        <dbReference type="ChEBI" id="CHEBI:30616"/>
    </ligand>
</feature>
<dbReference type="EMBL" id="LFRH01000001">
    <property type="protein sequence ID" value="KTF29072.1"/>
    <property type="molecule type" value="Genomic_DNA"/>
</dbReference>
<dbReference type="Gene3D" id="3.90.320.10">
    <property type="match status" value="2"/>
</dbReference>
<comment type="catalytic activity">
    <reaction evidence="14 15">
        <text>ATP + H2O = ADP + phosphate + H(+)</text>
        <dbReference type="Rhea" id="RHEA:13065"/>
        <dbReference type="ChEBI" id="CHEBI:15377"/>
        <dbReference type="ChEBI" id="CHEBI:15378"/>
        <dbReference type="ChEBI" id="CHEBI:30616"/>
        <dbReference type="ChEBI" id="CHEBI:43474"/>
        <dbReference type="ChEBI" id="CHEBI:456216"/>
        <dbReference type="EC" id="5.6.2.4"/>
    </reaction>
</comment>
<keyword evidence="5 15" id="KW-0378">Hydrolase</keyword>
<keyword evidence="9 15" id="KW-0460">Magnesium</keyword>
<keyword evidence="6 15" id="KW-0347">Helicase</keyword>
<dbReference type="PANTHER" id="PTHR11070">
    <property type="entry name" value="UVRD / RECB / PCRA DNA HELICASE FAMILY MEMBER"/>
    <property type="match status" value="1"/>
</dbReference>
<dbReference type="InterPro" id="IPR011604">
    <property type="entry name" value="PDDEXK-like_dom_sf"/>
</dbReference>
<dbReference type="InterPro" id="IPR027417">
    <property type="entry name" value="P-loop_NTPase"/>
</dbReference>
<evidence type="ECO:0000256" key="13">
    <source>
        <dbReference type="ARBA" id="ARBA00034617"/>
    </source>
</evidence>
<evidence type="ECO:0000256" key="14">
    <source>
        <dbReference type="ARBA" id="ARBA00048988"/>
    </source>
</evidence>
<comment type="similarity">
    <text evidence="15">Belongs to the helicase family. UvrD subfamily.</text>
</comment>
<feature type="region of interest" description="Nuclease activity, interacts with RecD and RecA" evidence="15">
    <location>
        <begin position="808"/>
        <end position="1038"/>
    </location>
</feature>
<dbReference type="HAMAP" id="MF_01485">
    <property type="entry name" value="RecB"/>
    <property type="match status" value="1"/>
</dbReference>
<proteinExistence type="inferred from homology"/>
<evidence type="ECO:0000256" key="7">
    <source>
        <dbReference type="ARBA" id="ARBA00022839"/>
    </source>
</evidence>
<dbReference type="EC" id="3.1.11.5" evidence="15"/>
<dbReference type="Proteomes" id="UP000054301">
    <property type="component" value="Unassembled WGS sequence"/>
</dbReference>
<dbReference type="NCBIfam" id="TIGR00609">
    <property type="entry name" value="recB"/>
    <property type="match status" value="1"/>
</dbReference>
<dbReference type="InterPro" id="IPR014017">
    <property type="entry name" value="DNA_helicase_UvrD-like_C"/>
</dbReference>
<evidence type="ECO:0000256" key="9">
    <source>
        <dbReference type="ARBA" id="ARBA00022842"/>
    </source>
</evidence>
<evidence type="ECO:0000256" key="3">
    <source>
        <dbReference type="ARBA" id="ARBA00022741"/>
    </source>
</evidence>
<comment type="function">
    <text evidence="15">A helicase/nuclease that prepares dsDNA breaks (DSB) for recombinational DNA repair. Binds to DSBs and unwinds DNA via a highly rapid and processive ATP-dependent bidirectional helicase activity. Unwinds dsDNA until it encounters a Chi (crossover hotspot instigator) sequence from the 3' direction. Cuts ssDNA a few nucleotides 3' to the Chi site. The properties and activities of the enzyme are changed at Chi. The Chi-altered holoenzyme produces a long 3'-ssDNA overhang and facilitates RecA-binding to the ssDNA for homologous DNA recombination and repair. Holoenzyme degrades any linearized DNA that is unable to undergo homologous recombination. In the holoenzyme this subunit contributes ATPase, 3'-5' helicase, exonuclease activity and loads RecA onto ssDNA.</text>
</comment>
<evidence type="ECO:0000256" key="5">
    <source>
        <dbReference type="ARBA" id="ARBA00022801"/>
    </source>
</evidence>
<accession>A0AA40PR73</accession>
<feature type="binding site" evidence="15">
    <location>
        <position position="851"/>
    </location>
    <ligand>
        <name>Mg(2+)</name>
        <dbReference type="ChEBI" id="CHEBI:18420"/>
    </ligand>
</feature>
<evidence type="ECO:0000256" key="8">
    <source>
        <dbReference type="ARBA" id="ARBA00022840"/>
    </source>
</evidence>
<keyword evidence="11 15" id="KW-0234">DNA repair</keyword>
<dbReference type="EC" id="5.6.2.4" evidence="15"/>
<comment type="catalytic activity">
    <reaction evidence="13 15">
        <text>Couples ATP hydrolysis with the unwinding of duplex DNA by translocating in the 3'-5' direction.</text>
        <dbReference type="EC" id="5.6.2.4"/>
    </reaction>
</comment>
<dbReference type="InterPro" id="IPR011335">
    <property type="entry name" value="Restrct_endonuc-II-like"/>
</dbReference>
<dbReference type="SUPFAM" id="SSF52540">
    <property type="entry name" value="P-loop containing nucleoside triphosphate hydrolases"/>
    <property type="match status" value="1"/>
</dbReference>
<evidence type="ECO:0000256" key="16">
    <source>
        <dbReference type="PROSITE-ProRule" id="PRU00560"/>
    </source>
</evidence>
<dbReference type="InterPro" id="IPR014016">
    <property type="entry name" value="UvrD-like_ATP-bd"/>
</dbReference>
<keyword evidence="7 15" id="KW-0269">Exonuclease</keyword>
<keyword evidence="10 15" id="KW-0238">DNA-binding</keyword>
<feature type="active site" description="For nuclease activity" evidence="15">
    <location>
        <position position="950"/>
    </location>
</feature>
<keyword evidence="4 15" id="KW-0227">DNA damage</keyword>
<reference evidence="18 19" key="1">
    <citation type="submission" date="2015-06" db="EMBL/GenBank/DDBJ databases">
        <title>More than comparative genomics: Whole genome sequencing reveals elusive C. pecorum plasmid and re-evaluates genetic differences and phylogenetic relationships between C. pecorum from pig, cattle, sheep and koala hosts.</title>
        <authorList>
            <person name="Jelocnik M."/>
            <person name="Bachmann N.L."/>
            <person name="Kaltenboeck B."/>
            <person name="Waugh C."/>
            <person name="Woolford L."/>
            <person name="Speight N."/>
            <person name="Gillett A."/>
            <person name="Higgins D."/>
            <person name="Flanagan C."/>
            <person name="Myers G."/>
            <person name="Timms P."/>
            <person name="Polkinghorne A."/>
        </authorList>
    </citation>
    <scope>NUCLEOTIDE SEQUENCE [LARGE SCALE GENOMIC DNA]</scope>
    <source>
        <strain evidence="18 19">L1</strain>
    </source>
</reference>
<evidence type="ECO:0000313" key="18">
    <source>
        <dbReference type="EMBL" id="KTF29072.1"/>
    </source>
</evidence>
<comment type="catalytic activity">
    <reaction evidence="15">
        <text>Exonucleolytic cleavage (in the presence of ATP) in either 5'- to 3'- or 3'- to 5'-direction to yield 5'-phosphooligonucleotides.</text>
        <dbReference type="EC" id="3.1.11.5"/>
    </reaction>
</comment>
<dbReference type="PROSITE" id="PS51198">
    <property type="entry name" value="UVRD_HELICASE_ATP_BIND"/>
    <property type="match status" value="1"/>
</dbReference>
<comment type="cofactor">
    <cofactor evidence="15">
        <name>Mg(2+)</name>
        <dbReference type="ChEBI" id="CHEBI:18420"/>
    </cofactor>
    <text evidence="15">Binds 1 Mg(2+) ion per subunit.</text>
</comment>
<comment type="domain">
    <text evidence="15">The N-terminal DNA-binding domain is a ssDNA-dependent ATPase and has ATP-dependent 3'-5' helicase function. This domain interacts with RecC.</text>
</comment>
<protein>
    <recommendedName>
        <fullName evidence="15">RecBCD enzyme subunit RecB</fullName>
        <ecNumber evidence="15">3.1.11.5</ecNumber>
        <ecNumber evidence="15">5.6.2.4</ecNumber>
    </recommendedName>
    <alternativeName>
        <fullName evidence="15">DNA 3'-5' helicase subunit RecB</fullName>
    </alternativeName>
    <alternativeName>
        <fullName evidence="15">Exonuclease V subunit RecB</fullName>
        <shortName evidence="15">ExoV subunit RecB</shortName>
    </alternativeName>
    <alternativeName>
        <fullName evidence="15">Helicase/nuclease RecBCD subunit RecB</fullName>
    </alternativeName>
</protein>
<dbReference type="Pfam" id="PF00580">
    <property type="entry name" value="UvrD-helicase"/>
    <property type="match status" value="1"/>
</dbReference>
<evidence type="ECO:0000259" key="17">
    <source>
        <dbReference type="PROSITE" id="PS51198"/>
    </source>
</evidence>
<evidence type="ECO:0000256" key="11">
    <source>
        <dbReference type="ARBA" id="ARBA00023204"/>
    </source>
</evidence>
<dbReference type="Gene3D" id="3.40.50.300">
    <property type="entry name" value="P-loop containing nucleotide triphosphate hydrolases"/>
    <property type="match status" value="3"/>
</dbReference>
<evidence type="ECO:0000256" key="10">
    <source>
        <dbReference type="ARBA" id="ARBA00023125"/>
    </source>
</evidence>
<evidence type="ECO:0000313" key="19">
    <source>
        <dbReference type="Proteomes" id="UP000054301"/>
    </source>
</evidence>
<sequence>MEAFNIFDPLTSIQGKFFLEASAGTGKTFTIEHIILRALLEDTLSHPDKVLAVTFTNAATNELKQRIHATLRSCLETLSHFDITHKDLPPYLSSQADVKLLYMKIRNAMATVDQMSIFTIHGFCNFVLQQYFPGVQLRPQHPALTHTQVISRHIQDYLSQDLWKQVMSTEQFRLLTIRYNVTSKHTISLIEKLLSSYGEESPSLLPSLQHVQETLNLWHRQLSSHLQNFPKENFYSQLLQCAKGFKKQPFSIDEDLSVFVDLLYSPLPSPKLLSFTKLAQTFQEKHRLMRYRPCAALDLLQNASWQKHTEAFCNVDLIFNTLLYDIQNYLKRHYTPWISPDESIVVLEKLLSSPEAQRIVSSLRERYQLVLIDEFQDTDKKQWNIFSLLFAHENFSGSLFLIGDPKQSIYEWRNADLPTYLKAKSSFPKHSQLYLLNNYRSTPKLMHAINHLFQKISPFLEISGYPPIEYSPLIPKALHEFSSSHAPIHFFPYDDRVSQALWISSEALHLQKHHQIPLGNMAILVSDSSQAFDFITHCSLPVSFSKKKSVLHLTETYLLTLAMLEALLFPENYERISRVLLSSLFGLSTSQISQEKERFTTYFLSLRSHLFQHGLLATFYFLCSTQGETLLSTPQGDLIFQEMEKLCSYLDSLSSHPYQQLLHLQFFSETGRWEEELALSLHAQDPNTLKITTIHSSKGLEYDVVFCIGLDTHKKNKSPSESLREMYVACTRAKKQLYIPLSLQKQHSSALSHYLQAVGSYATLEELVTHLIQEQPELFSYSSEAPSFSPLNFDFLPPETFSLSLPSPKKIYSFSSVKLLDSQDPPESLHSSITLSKTHLPLGKKTGLLMHKILEEALLMPHSDLSRIRSIIYPLVQNTHLEGYEPMIEQLLTTVFSFPLTFSSQTFTLEEISKNHMFKEVSFLFSQEEELWQGVIDLFFKHQDHYYIIDWKTSFLGENTSDYTPERLRAYIQKEKLDLQGYIYIDAAQKFLRQFDIHHNVEMGFVFLRGLDTLGNGFFPLEARFSTPTIIQKYPVYH</sequence>
<comment type="caution">
    <text evidence="18">The sequence shown here is derived from an EMBL/GenBank/DDBJ whole genome shotgun (WGS) entry which is preliminary data.</text>
</comment>
<dbReference type="GO" id="GO:0000724">
    <property type="term" value="P:double-strand break repair via homologous recombination"/>
    <property type="evidence" value="ECO:0007669"/>
    <property type="project" value="UniProtKB-UniRule"/>
</dbReference>
<dbReference type="Gene3D" id="1.10.3170.10">
    <property type="entry name" value="Recbcd, chain B, domain 2"/>
    <property type="match status" value="1"/>
</dbReference>
<evidence type="ECO:0000256" key="1">
    <source>
        <dbReference type="ARBA" id="ARBA00022722"/>
    </source>
</evidence>
<feature type="region of interest" description="DNA-binding and helicase activity, interacts with RecC" evidence="15">
    <location>
        <begin position="1"/>
        <end position="765"/>
    </location>
</feature>
<gene>
    <name evidence="15 18" type="primary">recB</name>
    <name evidence="18" type="ORF">cpL1_0283</name>
</gene>
<evidence type="ECO:0000256" key="6">
    <source>
        <dbReference type="ARBA" id="ARBA00022806"/>
    </source>
</evidence>
<feature type="domain" description="UvrD-like helicase ATP-binding" evidence="17">
    <location>
        <begin position="1"/>
        <end position="442"/>
    </location>
</feature>
<dbReference type="GO" id="GO:0005524">
    <property type="term" value="F:ATP binding"/>
    <property type="evidence" value="ECO:0007669"/>
    <property type="project" value="UniProtKB-UniRule"/>
</dbReference>
<dbReference type="PANTHER" id="PTHR11070:SF23">
    <property type="entry name" value="RECBCD ENZYME SUBUNIT RECB"/>
    <property type="match status" value="1"/>
</dbReference>
<dbReference type="GO" id="GO:0009338">
    <property type="term" value="C:exodeoxyribonuclease V complex"/>
    <property type="evidence" value="ECO:0007669"/>
    <property type="project" value="TreeGrafter"/>
</dbReference>
<keyword evidence="8 15" id="KW-0067">ATP-binding</keyword>
<dbReference type="GO" id="GO:0003677">
    <property type="term" value="F:DNA binding"/>
    <property type="evidence" value="ECO:0007669"/>
    <property type="project" value="UniProtKB-UniRule"/>
</dbReference>
<keyword evidence="3 15" id="KW-0547">Nucleotide-binding</keyword>
<dbReference type="GO" id="GO:0008854">
    <property type="term" value="F:exodeoxyribonuclease V activity"/>
    <property type="evidence" value="ECO:0007669"/>
    <property type="project" value="UniProtKB-EC"/>
</dbReference>
<evidence type="ECO:0000256" key="12">
    <source>
        <dbReference type="ARBA" id="ARBA00023235"/>
    </source>
</evidence>
<dbReference type="InterPro" id="IPR000212">
    <property type="entry name" value="DNA_helicase_UvrD/REP"/>
</dbReference>
<dbReference type="GO" id="GO:0043138">
    <property type="term" value="F:3'-5' DNA helicase activity"/>
    <property type="evidence" value="ECO:0007669"/>
    <property type="project" value="UniProtKB-UniRule"/>
</dbReference>
<dbReference type="Gene3D" id="1.10.486.10">
    <property type="entry name" value="PCRA, domain 4"/>
    <property type="match status" value="1"/>
</dbReference>
<keyword evidence="12 15" id="KW-0413">Isomerase</keyword>
<dbReference type="GO" id="GO:0000287">
    <property type="term" value="F:magnesium ion binding"/>
    <property type="evidence" value="ECO:0007669"/>
    <property type="project" value="UniProtKB-UniRule"/>
</dbReference>
<dbReference type="Pfam" id="PF13361">
    <property type="entry name" value="UvrD_C"/>
    <property type="match status" value="1"/>
</dbReference>
<organism evidence="18 19">
    <name type="scientific">Chlamydia pecorum</name>
    <dbReference type="NCBI Taxonomy" id="85991"/>
    <lineage>
        <taxon>Bacteria</taxon>
        <taxon>Pseudomonadati</taxon>
        <taxon>Chlamydiota</taxon>
        <taxon>Chlamydiia</taxon>
        <taxon>Chlamydiales</taxon>
        <taxon>Chlamydiaceae</taxon>
        <taxon>Chlamydia/Chlamydophila group</taxon>
        <taxon>Chlamydia</taxon>
    </lineage>
</organism>
<name>A0AA40PR73_9CHLA</name>
<dbReference type="InterPro" id="IPR004586">
    <property type="entry name" value="RecB"/>
</dbReference>
<keyword evidence="1 15" id="KW-0540">Nuclease</keyword>
<keyword evidence="2 15" id="KW-0479">Metal-binding</keyword>
<evidence type="ECO:0000256" key="2">
    <source>
        <dbReference type="ARBA" id="ARBA00022723"/>
    </source>
</evidence>
<dbReference type="RefSeq" id="WP_058787461.1">
    <property type="nucleotide sequence ID" value="NZ_LFRH01000001.1"/>
</dbReference>
<comment type="subunit">
    <text evidence="15">Heterotrimer of RecB, RecC and RecD. All subunits contribute to DNA-binding. Interacts with RecA.</text>
</comment>
<comment type="domain">
    <text evidence="15">The C-terminal domain has nuclease activity and interacts with RecD. It interacts with RecA, facilitating its loading onto ssDNA.</text>
</comment>